<name>J9EB27_WUCBA</name>
<gene>
    <name evidence="1" type="ORF">WUBG_09706</name>
</gene>
<accession>J9EB27</accession>
<dbReference type="AlphaFoldDB" id="J9EB27"/>
<proteinExistence type="predicted"/>
<comment type="caution">
    <text evidence="1">The sequence shown here is derived from an EMBL/GenBank/DDBJ whole genome shotgun (WGS) entry which is preliminary data.</text>
</comment>
<evidence type="ECO:0000313" key="2">
    <source>
        <dbReference type="Proteomes" id="UP000004810"/>
    </source>
</evidence>
<organism evidence="1 2">
    <name type="scientific">Wuchereria bancrofti</name>
    <dbReference type="NCBI Taxonomy" id="6293"/>
    <lineage>
        <taxon>Eukaryota</taxon>
        <taxon>Metazoa</taxon>
        <taxon>Ecdysozoa</taxon>
        <taxon>Nematoda</taxon>
        <taxon>Chromadorea</taxon>
        <taxon>Rhabditida</taxon>
        <taxon>Spirurina</taxon>
        <taxon>Spiruromorpha</taxon>
        <taxon>Filarioidea</taxon>
        <taxon>Onchocercidae</taxon>
        <taxon>Wuchereria</taxon>
    </lineage>
</organism>
<evidence type="ECO:0000313" key="1">
    <source>
        <dbReference type="EMBL" id="EJW79383.1"/>
    </source>
</evidence>
<protein>
    <submittedName>
        <fullName evidence="1">Uncharacterized protein</fullName>
    </submittedName>
</protein>
<dbReference type="Proteomes" id="UP000004810">
    <property type="component" value="Unassembled WGS sequence"/>
</dbReference>
<feature type="non-terminal residue" evidence="1">
    <location>
        <position position="1"/>
    </location>
</feature>
<dbReference type="EMBL" id="ADBV01005540">
    <property type="protein sequence ID" value="EJW79383.1"/>
    <property type="molecule type" value="Genomic_DNA"/>
</dbReference>
<sequence length="97" mass="10324">AKEIEELIDSNFYNILKTKNFATFATTTTTATTTATTITTTTTTIDDGSNLLGSLLSGRLDKIDWFGSLFGINHLPTKEEGSAVAQIFEGGIFGPAS</sequence>
<reference evidence="2" key="1">
    <citation type="submission" date="2012-08" db="EMBL/GenBank/DDBJ databases">
        <title>The Genome Sequence of Wuchereria bancrofti.</title>
        <authorList>
            <person name="Nutman T.B."/>
            <person name="Fink D.L."/>
            <person name="Russ C."/>
            <person name="Young S."/>
            <person name="Zeng Q."/>
            <person name="Koehrsen M."/>
            <person name="Alvarado L."/>
            <person name="Berlin A."/>
            <person name="Chapman S.B."/>
            <person name="Chen Z."/>
            <person name="Freedman E."/>
            <person name="Gellesch M."/>
            <person name="Goldberg J."/>
            <person name="Griggs A."/>
            <person name="Gujja S."/>
            <person name="Heilman E.R."/>
            <person name="Heiman D."/>
            <person name="Hepburn T."/>
            <person name="Howarth C."/>
            <person name="Jen D."/>
            <person name="Larson L."/>
            <person name="Lewis B."/>
            <person name="Mehta T."/>
            <person name="Park D."/>
            <person name="Pearson M."/>
            <person name="Roberts A."/>
            <person name="Saif S."/>
            <person name="Shea T."/>
            <person name="Shenoy N."/>
            <person name="Sisk P."/>
            <person name="Stolte C."/>
            <person name="Sykes S."/>
            <person name="Walk T."/>
            <person name="White J."/>
            <person name="Yandava C."/>
            <person name="Haas B."/>
            <person name="Henn M.R."/>
            <person name="Nusbaum C."/>
            <person name="Birren B."/>
        </authorList>
    </citation>
    <scope>NUCLEOTIDE SEQUENCE [LARGE SCALE GENOMIC DNA]</scope>
    <source>
        <strain evidence="2">NA</strain>
    </source>
</reference>